<dbReference type="Gene3D" id="3.55.50.40">
    <property type="match status" value="1"/>
</dbReference>
<comment type="caution">
    <text evidence="3">The sequence shown here is derived from an EMBL/GenBank/DDBJ whole genome shotgun (WGS) entry which is preliminary data.</text>
</comment>
<dbReference type="InterPro" id="IPR044051">
    <property type="entry name" value="Prophage_tail_N"/>
</dbReference>
<gene>
    <name evidence="3" type="ORF">HB850_12025</name>
</gene>
<dbReference type="Pfam" id="PF18994">
    <property type="entry name" value="Prophage_tailD1"/>
    <property type="match status" value="1"/>
</dbReference>
<organism evidence="3 4">
    <name type="scientific">Listeria newyorkensis</name>
    <dbReference type="NCBI Taxonomy" id="1497681"/>
    <lineage>
        <taxon>Bacteria</taxon>
        <taxon>Bacillati</taxon>
        <taxon>Bacillota</taxon>
        <taxon>Bacilli</taxon>
        <taxon>Bacillales</taxon>
        <taxon>Listeriaceae</taxon>
        <taxon>Listeria</taxon>
    </lineage>
</organism>
<proteinExistence type="predicted"/>
<evidence type="ECO:0000259" key="1">
    <source>
        <dbReference type="Pfam" id="PF06605"/>
    </source>
</evidence>
<dbReference type="AlphaFoldDB" id="A0A841YX95"/>
<feature type="domain" description="Prophage endopeptidase tail N-terminal" evidence="2">
    <location>
        <begin position="7"/>
        <end position="91"/>
    </location>
</feature>
<dbReference type="InterPro" id="IPR010572">
    <property type="entry name" value="Tail_dom"/>
</dbReference>
<name>A0A841YX95_9LIST</name>
<evidence type="ECO:0000313" key="3">
    <source>
        <dbReference type="EMBL" id="MBC1458481.1"/>
    </source>
</evidence>
<evidence type="ECO:0000259" key="2">
    <source>
        <dbReference type="Pfam" id="PF18994"/>
    </source>
</evidence>
<dbReference type="EMBL" id="JAARQN010000012">
    <property type="protein sequence ID" value="MBC1458481.1"/>
    <property type="molecule type" value="Genomic_DNA"/>
</dbReference>
<dbReference type="Gene3D" id="6.20.110.10">
    <property type="match status" value="1"/>
</dbReference>
<protein>
    <submittedName>
        <fullName evidence="3">Uncharacterized protein</fullName>
    </submittedName>
</protein>
<sequence>MNDIDVTVSDYNKTYEEILTGIDTDSFSETREENTTWQLDFSVTQTEDNAFAFDLLNHESSVFLLGQEFIVKQMTISAEGAEITKNVMAKHIYYTAQDGFRYNTITGSKSASDCLSHIFSTGSMGFIFEVIDKNNVLEKVEQENFGNANYLTLIDEVLEDYKLVVLPDNKKLTFVPIEDYGERVENPIRYLYNTDNLTLEIDTFSMRTQIKGFGKVRSDGIPYFDPRTYTSPESTIWGIRIQDPISDERYTVVGNMDRRLKLELQDYPATTISTNLRLSFNVHLGDYVMLIYEPLNLMYDVKIVGFKKYHLTDKPPEITLSNIKKSITKVLAQVIKNMKGAK</sequence>
<dbReference type="Pfam" id="PF06605">
    <property type="entry name" value="Prophage_tail"/>
    <property type="match status" value="1"/>
</dbReference>
<reference evidence="3 4" key="1">
    <citation type="submission" date="2020-03" db="EMBL/GenBank/DDBJ databases">
        <title>Soil Listeria distribution.</title>
        <authorList>
            <person name="Liao J."/>
            <person name="Wiedmann M."/>
        </authorList>
    </citation>
    <scope>NUCLEOTIDE SEQUENCE [LARGE SCALE GENOMIC DNA]</scope>
    <source>
        <strain evidence="3 4">FSL L7-1614</strain>
    </source>
</reference>
<dbReference type="Proteomes" id="UP000569903">
    <property type="component" value="Unassembled WGS sequence"/>
</dbReference>
<accession>A0A841YX95</accession>
<feature type="domain" description="Tail spike" evidence="1">
    <location>
        <begin position="94"/>
        <end position="333"/>
    </location>
</feature>
<evidence type="ECO:0000313" key="4">
    <source>
        <dbReference type="Proteomes" id="UP000569903"/>
    </source>
</evidence>
<dbReference type="RefSeq" id="WP_185389630.1">
    <property type="nucleotide sequence ID" value="NZ_JAARQN010000012.1"/>
</dbReference>